<dbReference type="GO" id="GO:0003700">
    <property type="term" value="F:DNA-binding transcription factor activity"/>
    <property type="evidence" value="ECO:0007669"/>
    <property type="project" value="InterPro"/>
</dbReference>
<dbReference type="CDD" id="cd17536">
    <property type="entry name" value="REC_YesN-like"/>
    <property type="match status" value="1"/>
</dbReference>
<evidence type="ECO:0000256" key="7">
    <source>
        <dbReference type="ARBA" id="ARBA00023125"/>
    </source>
</evidence>
<keyword evidence="7" id="KW-0238">DNA-binding</keyword>
<evidence type="ECO:0000256" key="3">
    <source>
        <dbReference type="ARBA" id="ARBA00022490"/>
    </source>
</evidence>
<dbReference type="EMBL" id="CP039126">
    <property type="protein sequence ID" value="QMW77326.1"/>
    <property type="molecule type" value="Genomic_DNA"/>
</dbReference>
<dbReference type="InterPro" id="IPR011006">
    <property type="entry name" value="CheY-like_superfamily"/>
</dbReference>
<dbReference type="InterPro" id="IPR001789">
    <property type="entry name" value="Sig_transdc_resp-reg_receiver"/>
</dbReference>
<dbReference type="GO" id="GO:0000160">
    <property type="term" value="P:phosphorelay signal transduction system"/>
    <property type="evidence" value="ECO:0007669"/>
    <property type="project" value="UniProtKB-KW"/>
</dbReference>
<keyword evidence="5" id="KW-0902">Two-component regulatory system</keyword>
<dbReference type="PANTHER" id="PTHR42713:SF3">
    <property type="entry name" value="TRANSCRIPTIONAL REGULATORY PROTEIN HPTR"/>
    <property type="match status" value="1"/>
</dbReference>
<name>A0A7G5MRT3_9FIRM</name>
<dbReference type="SUPFAM" id="SSF52172">
    <property type="entry name" value="CheY-like"/>
    <property type="match status" value="1"/>
</dbReference>
<evidence type="ECO:0000256" key="1">
    <source>
        <dbReference type="ARBA" id="ARBA00004496"/>
    </source>
</evidence>
<keyword evidence="6" id="KW-0805">Transcription regulation</keyword>
<evidence type="ECO:0000256" key="9">
    <source>
        <dbReference type="ARBA" id="ARBA00024867"/>
    </source>
</evidence>
<protein>
    <recommendedName>
        <fullName evidence="2">Stage 0 sporulation protein A homolog</fullName>
    </recommendedName>
</protein>
<dbReference type="Gene3D" id="1.10.10.60">
    <property type="entry name" value="Homeodomain-like"/>
    <property type="match status" value="2"/>
</dbReference>
<dbReference type="InterPro" id="IPR051552">
    <property type="entry name" value="HptR"/>
</dbReference>
<evidence type="ECO:0000256" key="10">
    <source>
        <dbReference type="PROSITE-ProRule" id="PRU00169"/>
    </source>
</evidence>
<evidence type="ECO:0000313" key="13">
    <source>
        <dbReference type="EMBL" id="QMW77326.1"/>
    </source>
</evidence>
<evidence type="ECO:0000256" key="8">
    <source>
        <dbReference type="ARBA" id="ARBA00023163"/>
    </source>
</evidence>
<proteinExistence type="predicted"/>
<evidence type="ECO:0000256" key="4">
    <source>
        <dbReference type="ARBA" id="ARBA00022553"/>
    </source>
</evidence>
<feature type="modified residue" description="4-aspartylphosphate" evidence="10">
    <location>
        <position position="61"/>
    </location>
</feature>
<reference evidence="13 14" key="1">
    <citation type="submission" date="2019-04" db="EMBL/GenBank/DDBJ databases">
        <authorList>
            <person name="Schori C."/>
            <person name="Ahrens C."/>
        </authorList>
    </citation>
    <scope>NUCLEOTIDE SEQUENCE [LARGE SCALE GENOMIC DNA]</scope>
    <source>
        <strain evidence="13 14">DSM 2950</strain>
    </source>
</reference>
<dbReference type="Pfam" id="PF00072">
    <property type="entry name" value="Response_reg"/>
    <property type="match status" value="1"/>
</dbReference>
<evidence type="ECO:0000256" key="6">
    <source>
        <dbReference type="ARBA" id="ARBA00023015"/>
    </source>
</evidence>
<dbReference type="SMART" id="SM00448">
    <property type="entry name" value="REC"/>
    <property type="match status" value="1"/>
</dbReference>
<gene>
    <name evidence="13" type="ORF">E5259_06820</name>
</gene>
<dbReference type="InterPro" id="IPR018062">
    <property type="entry name" value="HTH_AraC-typ_CS"/>
</dbReference>
<sequence length="503" mass="58562">MGRGRKMYKVLIVEDMDLTREDLISLIDWERYGFELLPDARNGKIGLEYAKRYRPDIVITDIKMPVMTGLDLVEQMKKENIEAEVILLTAYEEFELAKRALQMGVRTFILKYEIDEEVLLRELNGCIEALKTKENVRKVRMKQYLEAILAGKNEIGKSDETILEWIGKSVLILLEQIGKPLMHPDEEGIRELIETELPGSKIRVMKNAGGGILIFYRVHSCISEMHLDSEIREFITKVQSLFSSQMGLPMAASIGGIIRKNKDILPAKETAEEIMKGRVFHRGVCILDKVPRDEKEEFPAEIKETLSLIEEKIEKDSYEEMSGFLENVLCRSLIRTENVYIWRKVSEKLLYFLMHRCAALEQPEIEERLDKFKREFQKMDIYSFMKEYEGIIAMLENNTDSKYSGKIRYIKAFIEQNYSRDISLNDVADDLGMNAIYLSQLFKKETGSTFSAYLTRVRMNHAIRLLRTGEYKIYEVSDMVGYQTVQYFSKVFKKETGKNPKDY</sequence>
<evidence type="ECO:0000259" key="11">
    <source>
        <dbReference type="PROSITE" id="PS01124"/>
    </source>
</evidence>
<comment type="subcellular location">
    <subcellularLocation>
        <location evidence="1">Cytoplasm</location>
    </subcellularLocation>
</comment>
<dbReference type="InterPro" id="IPR018060">
    <property type="entry name" value="HTH_AraC"/>
</dbReference>
<comment type="function">
    <text evidence="9">May play the central regulatory role in sporulation. It may be an element of the effector pathway responsible for the activation of sporulation genes in response to nutritional stress. Spo0A may act in concert with spo0H (a sigma factor) to control the expression of some genes that are critical to the sporulation process.</text>
</comment>
<evidence type="ECO:0000259" key="12">
    <source>
        <dbReference type="PROSITE" id="PS50110"/>
    </source>
</evidence>
<organism evidence="13 14">
    <name type="scientific">Blautia producta</name>
    <dbReference type="NCBI Taxonomy" id="33035"/>
    <lineage>
        <taxon>Bacteria</taxon>
        <taxon>Bacillati</taxon>
        <taxon>Bacillota</taxon>
        <taxon>Clostridia</taxon>
        <taxon>Lachnospirales</taxon>
        <taxon>Lachnospiraceae</taxon>
        <taxon>Blautia</taxon>
    </lineage>
</organism>
<feature type="domain" description="Response regulatory" evidence="12">
    <location>
        <begin position="9"/>
        <end position="126"/>
    </location>
</feature>
<dbReference type="GO" id="GO:0043565">
    <property type="term" value="F:sequence-specific DNA binding"/>
    <property type="evidence" value="ECO:0007669"/>
    <property type="project" value="InterPro"/>
</dbReference>
<keyword evidence="3" id="KW-0963">Cytoplasm</keyword>
<feature type="domain" description="HTH araC/xylS-type" evidence="11">
    <location>
        <begin position="408"/>
        <end position="503"/>
    </location>
</feature>
<dbReference type="PROSITE" id="PS01124">
    <property type="entry name" value="HTH_ARAC_FAMILY_2"/>
    <property type="match status" value="1"/>
</dbReference>
<dbReference type="PANTHER" id="PTHR42713">
    <property type="entry name" value="HISTIDINE KINASE-RELATED"/>
    <property type="match status" value="1"/>
</dbReference>
<dbReference type="SMART" id="SM00342">
    <property type="entry name" value="HTH_ARAC"/>
    <property type="match status" value="1"/>
</dbReference>
<dbReference type="PROSITE" id="PS50110">
    <property type="entry name" value="RESPONSE_REGULATORY"/>
    <property type="match status" value="1"/>
</dbReference>
<keyword evidence="8" id="KW-0804">Transcription</keyword>
<dbReference type="InterPro" id="IPR009057">
    <property type="entry name" value="Homeodomain-like_sf"/>
</dbReference>
<dbReference type="PROSITE" id="PS00041">
    <property type="entry name" value="HTH_ARAC_FAMILY_1"/>
    <property type="match status" value="1"/>
</dbReference>
<dbReference type="GO" id="GO:0005737">
    <property type="term" value="C:cytoplasm"/>
    <property type="evidence" value="ECO:0007669"/>
    <property type="project" value="UniProtKB-SubCell"/>
</dbReference>
<dbReference type="Proteomes" id="UP000515789">
    <property type="component" value="Chromosome"/>
</dbReference>
<dbReference type="AlphaFoldDB" id="A0A7G5MRT3"/>
<keyword evidence="4 10" id="KW-0597">Phosphoprotein</keyword>
<evidence type="ECO:0000256" key="2">
    <source>
        <dbReference type="ARBA" id="ARBA00018672"/>
    </source>
</evidence>
<evidence type="ECO:0000313" key="14">
    <source>
        <dbReference type="Proteomes" id="UP000515789"/>
    </source>
</evidence>
<dbReference type="Gene3D" id="3.40.50.2300">
    <property type="match status" value="1"/>
</dbReference>
<accession>A0A7G5MRT3</accession>
<evidence type="ECO:0000256" key="5">
    <source>
        <dbReference type="ARBA" id="ARBA00023012"/>
    </source>
</evidence>
<dbReference type="SUPFAM" id="SSF46689">
    <property type="entry name" value="Homeodomain-like"/>
    <property type="match status" value="2"/>
</dbReference>
<dbReference type="Pfam" id="PF12833">
    <property type="entry name" value="HTH_18"/>
    <property type="match status" value="1"/>
</dbReference>